<dbReference type="EC" id="1.2.7.1" evidence="3"/>
<dbReference type="InterPro" id="IPR052554">
    <property type="entry name" value="2-oxoglutarate_synth_KorC"/>
</dbReference>
<dbReference type="NCBIfam" id="TIGR02175">
    <property type="entry name" value="PorC_KorC"/>
    <property type="match status" value="1"/>
</dbReference>
<dbReference type="PANTHER" id="PTHR42730:SF1">
    <property type="entry name" value="2-OXOGLUTARATE SYNTHASE SUBUNIT KORC"/>
    <property type="match status" value="1"/>
</dbReference>
<dbReference type="EMBL" id="CP046244">
    <property type="protein sequence ID" value="QGP91997.1"/>
    <property type="molecule type" value="Genomic_DNA"/>
</dbReference>
<dbReference type="PANTHER" id="PTHR42730">
    <property type="entry name" value="2-OXOGLUTARATE SYNTHASE SUBUNIT KORC"/>
    <property type="match status" value="1"/>
</dbReference>
<dbReference type="OrthoDB" id="9789125at2"/>
<keyword evidence="3" id="KW-0670">Pyruvate</keyword>
<dbReference type="InterPro" id="IPR002869">
    <property type="entry name" value="Pyrv_flavodox_OxRed_cen"/>
</dbReference>
<keyword evidence="1 3" id="KW-0560">Oxidoreductase</keyword>
<dbReference type="AlphaFoldDB" id="A0A6I5ZR14"/>
<dbReference type="Proteomes" id="UP000425916">
    <property type="component" value="Chromosome"/>
</dbReference>
<accession>A0A6I5ZR14</accession>
<reference evidence="3 4" key="1">
    <citation type="submission" date="2019-11" db="EMBL/GenBank/DDBJ databases">
        <title>Genome sequence of Moorella glycerini DSM11254.</title>
        <authorList>
            <person name="Poehlein A."/>
            <person name="Boeer T."/>
            <person name="Daniel R."/>
        </authorList>
    </citation>
    <scope>NUCLEOTIDE SEQUENCE [LARGE SCALE GENOMIC DNA]</scope>
    <source>
        <strain evidence="3 4">DSM 11254</strain>
    </source>
</reference>
<dbReference type="SUPFAM" id="SSF53323">
    <property type="entry name" value="Pyruvate-ferredoxin oxidoreductase, PFOR, domain III"/>
    <property type="match status" value="1"/>
</dbReference>
<dbReference type="Pfam" id="PF01558">
    <property type="entry name" value="POR"/>
    <property type="match status" value="1"/>
</dbReference>
<feature type="domain" description="Pyruvate/ketoisovalerate oxidoreductase catalytic" evidence="2">
    <location>
        <begin position="13"/>
        <end position="182"/>
    </location>
</feature>
<dbReference type="GO" id="GO:0019164">
    <property type="term" value="F:pyruvate synthase activity"/>
    <property type="evidence" value="ECO:0007669"/>
    <property type="project" value="UniProtKB-EC"/>
</dbReference>
<dbReference type="Gene3D" id="3.40.920.10">
    <property type="entry name" value="Pyruvate-ferredoxin oxidoreductase, PFOR, domain III"/>
    <property type="match status" value="1"/>
</dbReference>
<dbReference type="InterPro" id="IPR011894">
    <property type="entry name" value="PorC_KorC"/>
</dbReference>
<keyword evidence="4" id="KW-1185">Reference proteome</keyword>
<dbReference type="RefSeq" id="WP_156272625.1">
    <property type="nucleotide sequence ID" value="NZ_CP046244.1"/>
</dbReference>
<proteinExistence type="predicted"/>
<dbReference type="InterPro" id="IPR019752">
    <property type="entry name" value="Pyrv/ketoisovalerate_OxRed_cat"/>
</dbReference>
<gene>
    <name evidence="3" type="primary">porC</name>
    <name evidence="3" type="ORF">MGLY_13520</name>
</gene>
<organism evidence="3 4">
    <name type="scientific">Neomoorella glycerini</name>
    <dbReference type="NCBI Taxonomy" id="55779"/>
    <lineage>
        <taxon>Bacteria</taxon>
        <taxon>Bacillati</taxon>
        <taxon>Bacillota</taxon>
        <taxon>Clostridia</taxon>
        <taxon>Neomoorellales</taxon>
        <taxon>Neomoorellaceae</taxon>
        <taxon>Neomoorella</taxon>
    </lineage>
</organism>
<name>A0A6I5ZR14_9FIRM</name>
<evidence type="ECO:0000313" key="3">
    <source>
        <dbReference type="EMBL" id="QGP91997.1"/>
    </source>
</evidence>
<evidence type="ECO:0000259" key="2">
    <source>
        <dbReference type="Pfam" id="PF01558"/>
    </source>
</evidence>
<evidence type="ECO:0000256" key="1">
    <source>
        <dbReference type="ARBA" id="ARBA00023002"/>
    </source>
</evidence>
<sequence>MGLNLKIALAGEGGQGVQSVAEIITEAAYQAGFQALYIPNFGVEQRGGVSVAFVQISREPVSAPKFTTGDIVVALSRRAVERVRQYVGEKTLLVYEAGLEDDVRRVYGEEQRRLAVPALAIAQEEMHPRVFNVIILGVLVGVTGFLERRHVEQALERQFGHKFAQDPGLRELNYRALERGYEIGSGKREVGNGR</sequence>
<evidence type="ECO:0000313" key="4">
    <source>
        <dbReference type="Proteomes" id="UP000425916"/>
    </source>
</evidence>
<protein>
    <submittedName>
        <fullName evidence="3">Pyruvate synthase subunit PorC</fullName>
        <ecNumber evidence="3">1.2.7.1</ecNumber>
    </submittedName>
</protein>